<dbReference type="PANTHER" id="PTHR30341">
    <property type="entry name" value="SODIUM ION/PROTON ANTIPORTER NHAA-RELATED"/>
    <property type="match status" value="1"/>
</dbReference>
<feature type="transmembrane region" description="Helical" evidence="6">
    <location>
        <begin position="208"/>
        <end position="233"/>
    </location>
</feature>
<feature type="transmembrane region" description="Helical" evidence="6">
    <location>
        <begin position="87"/>
        <end position="109"/>
    </location>
</feature>
<dbReference type="Gene3D" id="1.20.1530.10">
    <property type="entry name" value="Na+/H+ antiporter like domain"/>
    <property type="match status" value="1"/>
</dbReference>
<evidence type="ECO:0000256" key="4">
    <source>
        <dbReference type="ARBA" id="ARBA00022989"/>
    </source>
</evidence>
<evidence type="ECO:0000256" key="3">
    <source>
        <dbReference type="ARBA" id="ARBA00022692"/>
    </source>
</evidence>
<dbReference type="GO" id="GO:0005886">
    <property type="term" value="C:plasma membrane"/>
    <property type="evidence" value="ECO:0007669"/>
    <property type="project" value="UniProtKB-SubCell"/>
</dbReference>
<evidence type="ECO:0000256" key="6">
    <source>
        <dbReference type="HAMAP-Rule" id="MF_01844"/>
    </source>
</evidence>
<keyword evidence="3 6" id="KW-0812">Transmembrane</keyword>
<comment type="caution">
    <text evidence="7">The sequence shown here is derived from an EMBL/GenBank/DDBJ whole genome shotgun (WGS) entry which is preliminary data.</text>
</comment>
<keyword evidence="5 6" id="KW-0472">Membrane</keyword>
<dbReference type="HAMAP" id="MF_01844">
    <property type="entry name" value="NhaA"/>
    <property type="match status" value="1"/>
</dbReference>
<feature type="transmembrane region" description="Helical" evidence="6">
    <location>
        <begin position="147"/>
        <end position="170"/>
    </location>
</feature>
<dbReference type="GO" id="GO:0006885">
    <property type="term" value="P:regulation of pH"/>
    <property type="evidence" value="ECO:0007669"/>
    <property type="project" value="UniProtKB-UniRule"/>
</dbReference>
<reference evidence="7 8" key="1">
    <citation type="submission" date="2020-02" db="EMBL/GenBank/DDBJ databases">
        <authorList>
            <person name="Dziuba M."/>
            <person name="Kuznetsov B."/>
            <person name="Mardanov A."/>
            <person name="Ravin N."/>
            <person name="Grouzdev D."/>
        </authorList>
    </citation>
    <scope>NUCLEOTIDE SEQUENCE [LARGE SCALE GENOMIC DNA]</scope>
    <source>
        <strain evidence="7 8">SpK</strain>
    </source>
</reference>
<feature type="transmembrane region" description="Helical" evidence="6">
    <location>
        <begin position="326"/>
        <end position="347"/>
    </location>
</feature>
<feature type="transmembrane region" description="Helical" evidence="6">
    <location>
        <begin position="121"/>
        <end position="140"/>
    </location>
</feature>
<keyword evidence="6" id="KW-0813">Transport</keyword>
<keyword evidence="4 6" id="KW-1133">Transmembrane helix</keyword>
<feature type="transmembrane region" description="Helical" evidence="6">
    <location>
        <begin position="359"/>
        <end position="376"/>
    </location>
</feature>
<feature type="transmembrane region" description="Helical" evidence="6">
    <location>
        <begin position="12"/>
        <end position="34"/>
    </location>
</feature>
<dbReference type="NCBIfam" id="NF007111">
    <property type="entry name" value="PRK09560.1"/>
    <property type="match status" value="1"/>
</dbReference>
<comment type="similarity">
    <text evidence="6">Belongs to the NhaA Na(+)/H(+) (TC 2.A.33) antiporter family.</text>
</comment>
<keyword evidence="6" id="KW-0915">Sodium</keyword>
<dbReference type="AlphaFoldDB" id="A0A7C9QUV9"/>
<evidence type="ECO:0000256" key="1">
    <source>
        <dbReference type="ARBA" id="ARBA00004429"/>
    </source>
</evidence>
<dbReference type="PANTHER" id="PTHR30341:SF0">
    <property type="entry name" value="NA(+)_H(+) ANTIPORTER NHAA"/>
    <property type="match status" value="1"/>
</dbReference>
<comment type="catalytic activity">
    <reaction evidence="6">
        <text>Na(+)(in) + 2 H(+)(out) = Na(+)(out) + 2 H(+)(in)</text>
        <dbReference type="Rhea" id="RHEA:29251"/>
        <dbReference type="ChEBI" id="CHEBI:15378"/>
        <dbReference type="ChEBI" id="CHEBI:29101"/>
    </reaction>
</comment>
<evidence type="ECO:0000313" key="7">
    <source>
        <dbReference type="EMBL" id="NFV81062.1"/>
    </source>
</evidence>
<keyword evidence="6" id="KW-0739">Sodium transport</keyword>
<dbReference type="Pfam" id="PF06965">
    <property type="entry name" value="Na_H_antiport_1"/>
    <property type="match status" value="1"/>
</dbReference>
<keyword evidence="6" id="KW-0050">Antiport</keyword>
<feature type="transmembrane region" description="Helical" evidence="6">
    <location>
        <begin position="54"/>
        <end position="75"/>
    </location>
</feature>
<evidence type="ECO:0000256" key="2">
    <source>
        <dbReference type="ARBA" id="ARBA00022475"/>
    </source>
</evidence>
<name>A0A7C9QUV9_9PROT</name>
<accession>A0A7C9QUV9</accession>
<comment type="function">
    <text evidence="6">Na(+)/H(+) antiporter that extrudes sodium in exchange for external protons.</text>
</comment>
<dbReference type="EMBL" id="JAAIYP010000039">
    <property type="protein sequence ID" value="NFV81062.1"/>
    <property type="molecule type" value="Genomic_DNA"/>
</dbReference>
<dbReference type="InterPro" id="IPR023171">
    <property type="entry name" value="Na/H_antiporter_dom_sf"/>
</dbReference>
<keyword evidence="2 6" id="KW-1003">Cell membrane</keyword>
<keyword evidence="8" id="KW-1185">Reference proteome</keyword>
<evidence type="ECO:0000313" key="8">
    <source>
        <dbReference type="Proteomes" id="UP000480684"/>
    </source>
</evidence>
<protein>
    <recommendedName>
        <fullName evidence="6">Na(+)/H(+) antiporter NhaA</fullName>
    </recommendedName>
    <alternativeName>
        <fullName evidence="6">Sodium/proton antiporter NhaA</fullName>
    </alternativeName>
</protein>
<dbReference type="GO" id="GO:0015385">
    <property type="term" value="F:sodium:proton antiporter activity"/>
    <property type="evidence" value="ECO:0007669"/>
    <property type="project" value="UniProtKB-UniRule"/>
</dbReference>
<comment type="subcellular location">
    <subcellularLocation>
        <location evidence="1">Cell inner membrane</location>
        <topology evidence="1">Multi-pass membrane protein</topology>
    </subcellularLocation>
    <subcellularLocation>
        <location evidence="6">Cell membrane</location>
        <topology evidence="6">Multi-pass membrane protein</topology>
    </subcellularLocation>
</comment>
<keyword evidence="6" id="KW-0406">Ion transport</keyword>
<organism evidence="7 8">
    <name type="scientific">Magnetospirillum aberrantis SpK</name>
    <dbReference type="NCBI Taxonomy" id="908842"/>
    <lineage>
        <taxon>Bacteria</taxon>
        <taxon>Pseudomonadati</taxon>
        <taxon>Pseudomonadota</taxon>
        <taxon>Alphaproteobacteria</taxon>
        <taxon>Rhodospirillales</taxon>
        <taxon>Rhodospirillaceae</taxon>
        <taxon>Magnetospirillum</taxon>
    </lineage>
</organism>
<dbReference type="InterPro" id="IPR004670">
    <property type="entry name" value="NhaA"/>
</dbReference>
<dbReference type="Proteomes" id="UP000480684">
    <property type="component" value="Unassembled WGS sequence"/>
</dbReference>
<feature type="transmembrane region" description="Helical" evidence="6">
    <location>
        <begin position="176"/>
        <end position="196"/>
    </location>
</feature>
<dbReference type="NCBIfam" id="TIGR00773">
    <property type="entry name" value="NhaA"/>
    <property type="match status" value="1"/>
</dbReference>
<sequence length="384" mass="40385">MRAFLAMESAGGILLVAMMVIALAVVNSPLGPWYDRILHWHGGISLDGFSLNLSVLHWINDGLMAVFFLLVALEIKREMLEGELSQLGQVLLPALGALGGMAVPALIFVAFNADGPHLHGWAIPSATDIAFSLGVLSVLGRSVPVSLRVFLAALAIIDDLGAILIIAFFYSSDLSWGYLAGAGGAVLVLAALNRFGVRRLLPYMAVGLVLWACMLQSGVHATVAGVLLGLFIPLRGGEGAAKNAPLRVLEHELHPWVAFGILPIFALANSGLSFEGMGLGALADPVFLGVALGLFVGKQVGVFGCAWLIIRAKWAHLPEGASWGQLYATSVLTGIGFTMSLFIAGLAFTDNTAMADTRLGVLLGSLVSALVGYGLFKVFKARRA</sequence>
<gene>
    <name evidence="6 7" type="primary">nhaA</name>
    <name evidence="7" type="ORF">G4223_13165</name>
</gene>
<feature type="transmembrane region" description="Helical" evidence="6">
    <location>
        <begin position="253"/>
        <end position="274"/>
    </location>
</feature>
<dbReference type="NCBIfam" id="NF007112">
    <property type="entry name" value="PRK09561.1"/>
    <property type="match status" value="1"/>
</dbReference>
<evidence type="ECO:0000256" key="5">
    <source>
        <dbReference type="ARBA" id="ARBA00023136"/>
    </source>
</evidence>
<feature type="transmembrane region" description="Helical" evidence="6">
    <location>
        <begin position="286"/>
        <end position="310"/>
    </location>
</feature>
<proteinExistence type="inferred from homology"/>